<dbReference type="AlphaFoldDB" id="A0A6A5U4Q9"/>
<gene>
    <name evidence="2" type="ORF">CC80DRAFT_490628</name>
</gene>
<evidence type="ECO:0000256" key="1">
    <source>
        <dbReference type="SAM" id="MobiDB-lite"/>
    </source>
</evidence>
<accession>A0A6A5U4Q9</accession>
<dbReference type="Proteomes" id="UP000800035">
    <property type="component" value="Unassembled WGS sequence"/>
</dbReference>
<proteinExistence type="predicted"/>
<reference evidence="2" key="1">
    <citation type="journal article" date="2020" name="Stud. Mycol.">
        <title>101 Dothideomycetes genomes: a test case for predicting lifestyles and emergence of pathogens.</title>
        <authorList>
            <person name="Haridas S."/>
            <person name="Albert R."/>
            <person name="Binder M."/>
            <person name="Bloem J."/>
            <person name="Labutti K."/>
            <person name="Salamov A."/>
            <person name="Andreopoulos B."/>
            <person name="Baker S."/>
            <person name="Barry K."/>
            <person name="Bills G."/>
            <person name="Bluhm B."/>
            <person name="Cannon C."/>
            <person name="Castanera R."/>
            <person name="Culley D."/>
            <person name="Daum C."/>
            <person name="Ezra D."/>
            <person name="Gonzalez J."/>
            <person name="Henrissat B."/>
            <person name="Kuo A."/>
            <person name="Liang C."/>
            <person name="Lipzen A."/>
            <person name="Lutzoni F."/>
            <person name="Magnuson J."/>
            <person name="Mondo S."/>
            <person name="Nolan M."/>
            <person name="Ohm R."/>
            <person name="Pangilinan J."/>
            <person name="Park H.-J."/>
            <person name="Ramirez L."/>
            <person name="Alfaro M."/>
            <person name="Sun H."/>
            <person name="Tritt A."/>
            <person name="Yoshinaga Y."/>
            <person name="Zwiers L.-H."/>
            <person name="Turgeon B."/>
            <person name="Goodwin S."/>
            <person name="Spatafora J."/>
            <person name="Crous P."/>
            <person name="Grigoriev I."/>
        </authorList>
    </citation>
    <scope>NUCLEOTIDE SEQUENCE</scope>
    <source>
        <strain evidence="2">CBS 675.92</strain>
    </source>
</reference>
<name>A0A6A5U4Q9_9PLEO</name>
<protein>
    <submittedName>
        <fullName evidence="2">Uncharacterized protein</fullName>
    </submittedName>
</protein>
<feature type="compositionally biased region" description="Basic residues" evidence="1">
    <location>
        <begin position="1"/>
        <end position="15"/>
    </location>
</feature>
<organism evidence="2 3">
    <name type="scientific">Byssothecium circinans</name>
    <dbReference type="NCBI Taxonomy" id="147558"/>
    <lineage>
        <taxon>Eukaryota</taxon>
        <taxon>Fungi</taxon>
        <taxon>Dikarya</taxon>
        <taxon>Ascomycota</taxon>
        <taxon>Pezizomycotina</taxon>
        <taxon>Dothideomycetes</taxon>
        <taxon>Pleosporomycetidae</taxon>
        <taxon>Pleosporales</taxon>
        <taxon>Massarineae</taxon>
        <taxon>Massarinaceae</taxon>
        <taxon>Byssothecium</taxon>
    </lineage>
</organism>
<evidence type="ECO:0000313" key="2">
    <source>
        <dbReference type="EMBL" id="KAF1958842.1"/>
    </source>
</evidence>
<sequence>MRARARRASPSHPHLHPPFPPPSNLPGPSPRIPILRHNHTLPLQKVNNTTPTNDSHHPASTYKIDIQSQSESYMQFIQRLPYQYF</sequence>
<feature type="compositionally biased region" description="Pro residues" evidence="1">
    <location>
        <begin position="16"/>
        <end position="31"/>
    </location>
</feature>
<dbReference type="EMBL" id="ML976986">
    <property type="protein sequence ID" value="KAF1958842.1"/>
    <property type="molecule type" value="Genomic_DNA"/>
</dbReference>
<evidence type="ECO:0000313" key="3">
    <source>
        <dbReference type="Proteomes" id="UP000800035"/>
    </source>
</evidence>
<keyword evidence="3" id="KW-1185">Reference proteome</keyword>
<feature type="region of interest" description="Disordered" evidence="1">
    <location>
        <begin position="1"/>
        <end position="31"/>
    </location>
</feature>